<evidence type="ECO:0000313" key="5">
    <source>
        <dbReference type="EMBL" id="KAI1896560.1"/>
    </source>
</evidence>
<evidence type="ECO:0000256" key="2">
    <source>
        <dbReference type="SAM" id="Phobius"/>
    </source>
</evidence>
<keyword evidence="6" id="KW-1185">Reference proteome</keyword>
<keyword evidence="2" id="KW-0812">Transmembrane</keyword>
<dbReference type="InterPro" id="IPR050650">
    <property type="entry name" value="Type-II_Cytokine-TF_Rcpt"/>
</dbReference>
<evidence type="ECO:0000256" key="1">
    <source>
        <dbReference type="SAM" id="MobiDB-lite"/>
    </source>
</evidence>
<keyword evidence="2" id="KW-1133">Transmembrane helix</keyword>
<dbReference type="EMBL" id="JAERUA010000008">
    <property type="protein sequence ID" value="KAI1896560.1"/>
    <property type="molecule type" value="Genomic_DNA"/>
</dbReference>
<evidence type="ECO:0000259" key="4">
    <source>
        <dbReference type="Pfam" id="PF01108"/>
    </source>
</evidence>
<feature type="region of interest" description="Disordered" evidence="1">
    <location>
        <begin position="302"/>
        <end position="328"/>
    </location>
</feature>
<dbReference type="GO" id="GO:0004896">
    <property type="term" value="F:cytokine receptor activity"/>
    <property type="evidence" value="ECO:0007669"/>
    <property type="project" value="TreeGrafter"/>
</dbReference>
<dbReference type="Proteomes" id="UP000829720">
    <property type="component" value="Unassembled WGS sequence"/>
</dbReference>
<evidence type="ECO:0000256" key="3">
    <source>
        <dbReference type="SAM" id="SignalP"/>
    </source>
</evidence>
<keyword evidence="2" id="KW-0472">Membrane</keyword>
<dbReference type="PANTHER" id="PTHR20859">
    <property type="entry name" value="INTERFERON/INTERLEUKIN RECEPTOR"/>
    <property type="match status" value="1"/>
</dbReference>
<dbReference type="InterPro" id="IPR003961">
    <property type="entry name" value="FN3_dom"/>
</dbReference>
<accession>A0A8T3DKG7</accession>
<reference evidence="5" key="1">
    <citation type="submission" date="2021-01" db="EMBL/GenBank/DDBJ databases">
        <authorList>
            <person name="Zahm M."/>
            <person name="Roques C."/>
            <person name="Cabau C."/>
            <person name="Klopp C."/>
            <person name="Donnadieu C."/>
            <person name="Jouanno E."/>
            <person name="Lampietro C."/>
            <person name="Louis A."/>
            <person name="Herpin A."/>
            <person name="Echchiki A."/>
            <person name="Berthelot C."/>
            <person name="Parey E."/>
            <person name="Roest-Crollius H."/>
            <person name="Braasch I."/>
            <person name="Postlethwait J."/>
            <person name="Bobe J."/>
            <person name="Montfort J."/>
            <person name="Bouchez O."/>
            <person name="Begum T."/>
            <person name="Mejri S."/>
            <person name="Adams A."/>
            <person name="Chen W.-J."/>
            <person name="Guiguen Y."/>
        </authorList>
    </citation>
    <scope>NUCLEOTIDE SEQUENCE</scope>
    <source>
        <tissue evidence="5">Blood</tissue>
    </source>
</reference>
<keyword evidence="3" id="KW-0732">Signal</keyword>
<dbReference type="AlphaFoldDB" id="A0A8T3DKG7"/>
<protein>
    <recommendedName>
        <fullName evidence="4">Fibronectin type-III domain-containing protein</fullName>
    </recommendedName>
</protein>
<dbReference type="InterPro" id="IPR013783">
    <property type="entry name" value="Ig-like_fold"/>
</dbReference>
<feature type="chain" id="PRO_5035764179" description="Fibronectin type-III domain-containing protein" evidence="3">
    <location>
        <begin position="23"/>
        <end position="407"/>
    </location>
</feature>
<feature type="domain" description="Fibronectin type-III" evidence="4">
    <location>
        <begin position="7"/>
        <end position="106"/>
    </location>
</feature>
<dbReference type="InterPro" id="IPR036116">
    <property type="entry name" value="FN3_sf"/>
</dbReference>
<dbReference type="PROSITE" id="PS51257">
    <property type="entry name" value="PROKAR_LIPOPROTEIN"/>
    <property type="match status" value="1"/>
</dbReference>
<dbReference type="PANTHER" id="PTHR20859:SF87">
    <property type="entry name" value="CYTOKINE RECEPTOR FAMILY MEMBER B13-RELATED"/>
    <property type="match status" value="1"/>
</dbReference>
<name>A0A8T3DKG7_9TELE</name>
<gene>
    <name evidence="5" type="ORF">AGOR_G00096030</name>
</gene>
<dbReference type="OrthoDB" id="9946382at2759"/>
<sequence length="407" mass="45793">MKVASSLVSAFFLIIVFHGVHTLVPAPFNVTVSCHNFETIVHWNYSKNSLQPTFEVKILRDIKSSPSVPKKSFLTKLHYLNISTAVKDISETYYVNVTALGRSENSTPGSSQQFSYHESLPAEVRCTLDFPPVKLSVKNGKITIAFTHPSQVYKNTSKEFVACENFKYNIFLNDMMEEEFCNTDECKITRPAPKVNEKYCVNLTGSFCNTNMKNSGEQCQYEESQSGWEYFILIFVAILMVTFVGMIIGFIVFKRKTEAMPQLPKSLKHLGFQKYPEKNKVPEVYEKVQDVQIVWPLVNSSPPLHNPKEMDLGDSPESPQEGSRFPIGHVGEWRSNQEAISSRGSCHLVTSNQSNQWEPEGEDPGDNSGSSLFSGINSSGYDRPQILVEMNVEISPGETVHAYGPRN</sequence>
<feature type="signal peptide" evidence="3">
    <location>
        <begin position="1"/>
        <end position="22"/>
    </location>
</feature>
<feature type="compositionally biased region" description="Polar residues" evidence="1">
    <location>
        <begin position="348"/>
        <end position="357"/>
    </location>
</feature>
<evidence type="ECO:0000313" key="6">
    <source>
        <dbReference type="Proteomes" id="UP000829720"/>
    </source>
</evidence>
<dbReference type="GO" id="GO:0005886">
    <property type="term" value="C:plasma membrane"/>
    <property type="evidence" value="ECO:0007669"/>
    <property type="project" value="TreeGrafter"/>
</dbReference>
<proteinExistence type="predicted"/>
<comment type="caution">
    <text evidence="5">The sequence shown here is derived from an EMBL/GenBank/DDBJ whole genome shotgun (WGS) entry which is preliminary data.</text>
</comment>
<feature type="region of interest" description="Disordered" evidence="1">
    <location>
        <begin position="348"/>
        <end position="378"/>
    </location>
</feature>
<feature type="transmembrane region" description="Helical" evidence="2">
    <location>
        <begin position="230"/>
        <end position="253"/>
    </location>
</feature>
<dbReference type="Gene3D" id="2.60.40.10">
    <property type="entry name" value="Immunoglobulins"/>
    <property type="match status" value="2"/>
</dbReference>
<dbReference type="Pfam" id="PF01108">
    <property type="entry name" value="Tissue_fac"/>
    <property type="match status" value="1"/>
</dbReference>
<dbReference type="SUPFAM" id="SSF49265">
    <property type="entry name" value="Fibronectin type III"/>
    <property type="match status" value="2"/>
</dbReference>
<organism evidence="5 6">
    <name type="scientific">Albula goreensis</name>
    <dbReference type="NCBI Taxonomy" id="1534307"/>
    <lineage>
        <taxon>Eukaryota</taxon>
        <taxon>Metazoa</taxon>
        <taxon>Chordata</taxon>
        <taxon>Craniata</taxon>
        <taxon>Vertebrata</taxon>
        <taxon>Euteleostomi</taxon>
        <taxon>Actinopterygii</taxon>
        <taxon>Neopterygii</taxon>
        <taxon>Teleostei</taxon>
        <taxon>Albuliformes</taxon>
        <taxon>Albulidae</taxon>
        <taxon>Albula</taxon>
    </lineage>
</organism>
<feature type="compositionally biased region" description="Low complexity" evidence="1">
    <location>
        <begin position="368"/>
        <end position="378"/>
    </location>
</feature>